<dbReference type="SMART" id="SM00225">
    <property type="entry name" value="BTB"/>
    <property type="match status" value="1"/>
</dbReference>
<evidence type="ECO:0000256" key="2">
    <source>
        <dbReference type="SAM" id="MobiDB-lite"/>
    </source>
</evidence>
<keyword evidence="5" id="KW-1185">Reference proteome</keyword>
<name>A0A9D4UPY0_ADICA</name>
<dbReference type="InterPro" id="IPR000210">
    <property type="entry name" value="BTB/POZ_dom"/>
</dbReference>
<evidence type="ECO:0000313" key="4">
    <source>
        <dbReference type="EMBL" id="KAI5071780.1"/>
    </source>
</evidence>
<feature type="region of interest" description="Disordered" evidence="2">
    <location>
        <begin position="691"/>
        <end position="711"/>
    </location>
</feature>
<reference evidence="4" key="1">
    <citation type="submission" date="2021-01" db="EMBL/GenBank/DDBJ databases">
        <title>Adiantum capillus-veneris genome.</title>
        <authorList>
            <person name="Fang Y."/>
            <person name="Liao Q."/>
        </authorList>
    </citation>
    <scope>NUCLEOTIDE SEQUENCE</scope>
    <source>
        <strain evidence="4">H3</strain>
        <tissue evidence="4">Leaf</tissue>
    </source>
</reference>
<evidence type="ECO:0000256" key="1">
    <source>
        <dbReference type="ARBA" id="ARBA00004906"/>
    </source>
</evidence>
<comment type="pathway">
    <text evidence="1">Protein modification; protein ubiquitination.</text>
</comment>
<organism evidence="4 5">
    <name type="scientific">Adiantum capillus-veneris</name>
    <name type="common">Maidenhair fern</name>
    <dbReference type="NCBI Taxonomy" id="13818"/>
    <lineage>
        <taxon>Eukaryota</taxon>
        <taxon>Viridiplantae</taxon>
        <taxon>Streptophyta</taxon>
        <taxon>Embryophyta</taxon>
        <taxon>Tracheophyta</taxon>
        <taxon>Polypodiopsida</taxon>
        <taxon>Polypodiidae</taxon>
        <taxon>Polypodiales</taxon>
        <taxon>Pteridineae</taxon>
        <taxon>Pteridaceae</taxon>
        <taxon>Vittarioideae</taxon>
        <taxon>Adiantum</taxon>
    </lineage>
</organism>
<dbReference type="InterPro" id="IPR011333">
    <property type="entry name" value="SKP1/BTB/POZ_sf"/>
</dbReference>
<evidence type="ECO:0000259" key="3">
    <source>
        <dbReference type="PROSITE" id="PS50097"/>
    </source>
</evidence>
<protein>
    <recommendedName>
        <fullName evidence="3">BTB domain-containing protein</fullName>
    </recommendedName>
</protein>
<dbReference type="AlphaFoldDB" id="A0A9D4UPY0"/>
<dbReference type="OrthoDB" id="6359943at2759"/>
<proteinExistence type="predicted"/>
<dbReference type="PANTHER" id="PTHR47369">
    <property type="entry name" value="BTB/POZ DOMAIN-CONTAINING PROTEIN"/>
    <property type="match status" value="1"/>
</dbReference>
<dbReference type="EMBL" id="JABFUD020000013">
    <property type="protein sequence ID" value="KAI5071780.1"/>
    <property type="molecule type" value="Genomic_DNA"/>
</dbReference>
<feature type="compositionally biased region" description="Polar residues" evidence="2">
    <location>
        <begin position="693"/>
        <end position="703"/>
    </location>
</feature>
<dbReference type="SUPFAM" id="SSF54695">
    <property type="entry name" value="POZ domain"/>
    <property type="match status" value="1"/>
</dbReference>
<dbReference type="Gene3D" id="3.30.710.10">
    <property type="entry name" value="Potassium Channel Kv1.1, Chain A"/>
    <property type="match status" value="1"/>
</dbReference>
<sequence>MPAGGLSGASKQHLAAKLSNIMTLTSTPTSSAVSDADSSDEIRALDCNLAALCEHVQSEGWNAGAFSDIVVHAMGSTYCLHRLILSRSSVFRHMLQGPWKEAGASELTLQIDDENVNGEAVAIALSYLYGHHPKLNDSNAFRVLAAASFLDLQDLCAICTEFIISEIWTDNFLAYQAFAESQDYGVYGERVRKACWGYLCRGGAVELKEVLPKLSTQTLRTLLNSDELWVLSEEKRFELALSVLISRGALLEVDVSPSTDSISAFIGGDMTSFFSGQSKDAFDWSFEDKKKSPHKIYLEGHQLAQKIVLDLADAVVDFCTESGQNTSLKKDQVNHPQQVSGAMYVYRSEKPGSPNKSQIEVDIGNICRPLMEIRKNMEASTVGDACSSHGGQEADYYGTSVNSCSFRDQPQNCSTSQASSFPPERCSSSDWPRESSSFPGIAWGGRVVGRRRIKAYPNQRGWANNEDWDAFLSVFEGGGVLYCHMGFEELLHVRARLEELGFPCKAVSDGLWLQTLLKQHVLSIAAETCKNCSLFGTSCACKQSYSYTHCRVPSNLYREDQDRNAGVIVASGFHGDSQSGVPSVQGRVHVRGPVDGLAGIGRGSTFGPPGAAWSPSRFMFTRIPFTGFGNRPNQQNVANDQSDARIDLNGMGVPTPAHSADGLPAAVGLTQGGAPMHPSQSGNLEEQFGKGTIESSSHQQQNLESEHPWGQDWEANDSISLDLETPLRTFPPFRFGVEFENVHRLADGQSKHSSESFYAGSLWKVSVQAFHDEDPQGRRTLGLFLHRRRAENIDAHRKVALYTDNREKVTARYQLICPAKREVMIFGSLTQAGTLLPKSPKGWGWRTAFLFDELADLLQGSSLRVAAVVQLV</sequence>
<dbReference type="PANTHER" id="PTHR47369:SF1">
    <property type="entry name" value="BTB_POZ DOMAIN-CONTAINING PROTEIN"/>
    <property type="match status" value="1"/>
</dbReference>
<comment type="caution">
    <text evidence="4">The sequence shown here is derived from an EMBL/GenBank/DDBJ whole genome shotgun (WGS) entry which is preliminary data.</text>
</comment>
<accession>A0A9D4UPY0</accession>
<gene>
    <name evidence="4" type="ORF">GOP47_0014031</name>
</gene>
<evidence type="ECO:0000313" key="5">
    <source>
        <dbReference type="Proteomes" id="UP000886520"/>
    </source>
</evidence>
<dbReference type="Proteomes" id="UP000886520">
    <property type="component" value="Chromosome 13"/>
</dbReference>
<dbReference type="Pfam" id="PF00651">
    <property type="entry name" value="BTB"/>
    <property type="match status" value="1"/>
</dbReference>
<dbReference type="PROSITE" id="PS50097">
    <property type="entry name" value="BTB"/>
    <property type="match status" value="1"/>
</dbReference>
<feature type="domain" description="BTB" evidence="3">
    <location>
        <begin position="67"/>
        <end position="137"/>
    </location>
</feature>